<accession>A0A267MEN3</accession>
<protein>
    <recommendedName>
        <fullName evidence="1">HD/PDEase domain-containing protein</fullName>
    </recommendedName>
</protein>
<reference evidence="2 3" key="1">
    <citation type="submission" date="2017-06" db="EMBL/GenBank/DDBJ databases">
        <title>Draft genome sequence of anaerobic fermentative bacterium Anaeromicrobium sediminis DY2726D isolated from West Pacific Ocean sediments.</title>
        <authorList>
            <person name="Zeng X."/>
        </authorList>
    </citation>
    <scope>NUCLEOTIDE SEQUENCE [LARGE SCALE GENOMIC DNA]</scope>
    <source>
        <strain evidence="2 3">DY2726D</strain>
    </source>
</reference>
<dbReference type="Proteomes" id="UP000216024">
    <property type="component" value="Unassembled WGS sequence"/>
</dbReference>
<dbReference type="Pfam" id="PF01966">
    <property type="entry name" value="HD"/>
    <property type="match status" value="1"/>
</dbReference>
<gene>
    <name evidence="2" type="ORF">CCE28_17040</name>
</gene>
<dbReference type="Gene3D" id="1.10.3210.10">
    <property type="entry name" value="Hypothetical protein af1432"/>
    <property type="match status" value="1"/>
</dbReference>
<evidence type="ECO:0000313" key="2">
    <source>
        <dbReference type="EMBL" id="PAB58041.1"/>
    </source>
</evidence>
<dbReference type="AlphaFoldDB" id="A0A267MEN3"/>
<dbReference type="RefSeq" id="WP_095134934.1">
    <property type="nucleotide sequence ID" value="NZ_NIBG01000020.1"/>
</dbReference>
<dbReference type="InterPro" id="IPR006675">
    <property type="entry name" value="HDIG_dom"/>
</dbReference>
<name>A0A267MEN3_9FIRM</name>
<keyword evidence="3" id="KW-1185">Reference proteome</keyword>
<feature type="domain" description="HD/PDEase" evidence="1">
    <location>
        <begin position="29"/>
        <end position="145"/>
    </location>
</feature>
<sequence length="158" mass="18596">MNRVNKILENEKYKEYLNRINMCEKDRIFCRHTLQHFIDVSRVAYILSLEKNLSLEKEIIYAAGLLHDIGRFMEYEENIDHAVASAHLCVPILEDSLFSQEEIGLIKQAIKSHRNKDLLKSDLDFIIYEADKKSRLCLDCKALKECKKFKNTLPKLTY</sequence>
<dbReference type="EMBL" id="NIBG01000020">
    <property type="protein sequence ID" value="PAB58041.1"/>
    <property type="molecule type" value="Genomic_DNA"/>
</dbReference>
<dbReference type="SUPFAM" id="SSF109604">
    <property type="entry name" value="HD-domain/PDEase-like"/>
    <property type="match status" value="1"/>
</dbReference>
<dbReference type="CDD" id="cd00077">
    <property type="entry name" value="HDc"/>
    <property type="match status" value="1"/>
</dbReference>
<organism evidence="2 3">
    <name type="scientific">Anaeromicrobium sediminis</name>
    <dbReference type="NCBI Taxonomy" id="1478221"/>
    <lineage>
        <taxon>Bacteria</taxon>
        <taxon>Bacillati</taxon>
        <taxon>Bacillota</taxon>
        <taxon>Clostridia</taxon>
        <taxon>Peptostreptococcales</taxon>
        <taxon>Thermotaleaceae</taxon>
        <taxon>Anaeromicrobium</taxon>
    </lineage>
</organism>
<dbReference type="NCBIfam" id="TIGR00277">
    <property type="entry name" value="HDIG"/>
    <property type="match status" value="1"/>
</dbReference>
<dbReference type="OrthoDB" id="1669667at2"/>
<dbReference type="InterPro" id="IPR003607">
    <property type="entry name" value="HD/PDEase_dom"/>
</dbReference>
<dbReference type="InterPro" id="IPR006674">
    <property type="entry name" value="HD_domain"/>
</dbReference>
<dbReference type="SMART" id="SM00471">
    <property type="entry name" value="HDc"/>
    <property type="match status" value="1"/>
</dbReference>
<proteinExistence type="predicted"/>
<evidence type="ECO:0000259" key="1">
    <source>
        <dbReference type="SMART" id="SM00471"/>
    </source>
</evidence>
<comment type="caution">
    <text evidence="2">The sequence shown here is derived from an EMBL/GenBank/DDBJ whole genome shotgun (WGS) entry which is preliminary data.</text>
</comment>
<evidence type="ECO:0000313" key="3">
    <source>
        <dbReference type="Proteomes" id="UP000216024"/>
    </source>
</evidence>